<dbReference type="Proteomes" id="UP000598297">
    <property type="component" value="Unassembled WGS sequence"/>
</dbReference>
<proteinExistence type="predicted"/>
<gene>
    <name evidence="1" type="ORF">GUY60_12900</name>
</gene>
<sequence length="145" mass="15958">MLLVLLLLVDVFAGGLTVPRSGLWTGLGALLFVVLLPPRVTAGPGWLATRGLLRTRWVRTDALVAVRWVDGVSRRLLLRDAHGGHVELDPDVLTRHPDLWHLFDEGARVSAERGLLLCGATAVRELSRRVEGETARTVFRISGLR</sequence>
<evidence type="ECO:0000313" key="2">
    <source>
        <dbReference type="Proteomes" id="UP000598297"/>
    </source>
</evidence>
<organism evidence="1 2">
    <name type="scientific">Streptomyces boluensis</name>
    <dbReference type="NCBI Taxonomy" id="1775135"/>
    <lineage>
        <taxon>Bacteria</taxon>
        <taxon>Bacillati</taxon>
        <taxon>Actinomycetota</taxon>
        <taxon>Actinomycetes</taxon>
        <taxon>Kitasatosporales</taxon>
        <taxon>Streptomycetaceae</taxon>
        <taxon>Streptomyces</taxon>
    </lineage>
</organism>
<dbReference type="EMBL" id="JAAAHS010000076">
    <property type="protein sequence ID" value="NBE52308.1"/>
    <property type="molecule type" value="Genomic_DNA"/>
</dbReference>
<evidence type="ECO:0000313" key="1">
    <source>
        <dbReference type="EMBL" id="NBE52308.1"/>
    </source>
</evidence>
<dbReference type="OrthoDB" id="4333532at2"/>
<protein>
    <submittedName>
        <fullName evidence="1">Uncharacterized protein</fullName>
    </submittedName>
</protein>
<comment type="caution">
    <text evidence="1">The sequence shown here is derived from an EMBL/GenBank/DDBJ whole genome shotgun (WGS) entry which is preliminary data.</text>
</comment>
<keyword evidence="2" id="KW-1185">Reference proteome</keyword>
<accession>A0A964UN42</accession>
<name>A0A964UN42_9ACTN</name>
<reference evidence="1" key="1">
    <citation type="submission" date="2020-01" db="EMBL/GenBank/DDBJ databases">
        <title>Whole-genome analyses of novel actinobacteria.</title>
        <authorList>
            <person name="Sahin N."/>
        </authorList>
    </citation>
    <scope>NUCLEOTIDE SEQUENCE</scope>
    <source>
        <strain evidence="1">YC537</strain>
    </source>
</reference>
<dbReference type="AlphaFoldDB" id="A0A964UN42"/>